<organism evidence="2">
    <name type="scientific">Menopon gallinae</name>
    <name type="common">poultry shaft louse</name>
    <dbReference type="NCBI Taxonomy" id="328185"/>
    <lineage>
        <taxon>Eukaryota</taxon>
        <taxon>Metazoa</taxon>
        <taxon>Ecdysozoa</taxon>
        <taxon>Arthropoda</taxon>
        <taxon>Hexapoda</taxon>
        <taxon>Insecta</taxon>
        <taxon>Pterygota</taxon>
        <taxon>Neoptera</taxon>
        <taxon>Paraneoptera</taxon>
        <taxon>Psocodea</taxon>
        <taxon>Troctomorpha</taxon>
        <taxon>Phthiraptera</taxon>
        <taxon>Amblycera</taxon>
        <taxon>Menoponidae</taxon>
        <taxon>Menopon</taxon>
    </lineage>
</organism>
<dbReference type="EMBL" id="JARGDH010000006">
    <property type="protein sequence ID" value="KAL0265682.1"/>
    <property type="molecule type" value="Genomic_DNA"/>
</dbReference>
<accession>A0AAW2H7C1</accession>
<dbReference type="Pfam" id="PF02136">
    <property type="entry name" value="NTF2"/>
    <property type="match status" value="1"/>
</dbReference>
<dbReference type="PROSITE" id="PS50177">
    <property type="entry name" value="NTF2_DOMAIN"/>
    <property type="match status" value="1"/>
</dbReference>
<dbReference type="SUPFAM" id="SSF54427">
    <property type="entry name" value="NTF2-like"/>
    <property type="match status" value="1"/>
</dbReference>
<protein>
    <recommendedName>
        <fullName evidence="1">NTF2 domain-containing protein</fullName>
    </recommendedName>
</protein>
<dbReference type="Gene3D" id="3.10.450.50">
    <property type="match status" value="1"/>
</dbReference>
<reference evidence="2" key="1">
    <citation type="journal article" date="2024" name="Gigascience">
        <title>Chromosome-level genome of the poultry shaft louse Menopon gallinae provides insight into the host-switching and adaptive evolution of parasitic lice.</title>
        <authorList>
            <person name="Xu Y."/>
            <person name="Ma L."/>
            <person name="Liu S."/>
            <person name="Liang Y."/>
            <person name="Liu Q."/>
            <person name="He Z."/>
            <person name="Tian L."/>
            <person name="Duan Y."/>
            <person name="Cai W."/>
            <person name="Li H."/>
            <person name="Song F."/>
        </authorList>
    </citation>
    <scope>NUCLEOTIDE SEQUENCE</scope>
    <source>
        <strain evidence="2">Cailab_2023a</strain>
    </source>
</reference>
<dbReference type="InterPro" id="IPR018222">
    <property type="entry name" value="Nuclear_transport_factor_2_euk"/>
</dbReference>
<dbReference type="AlphaFoldDB" id="A0AAW2H7C1"/>
<proteinExistence type="predicted"/>
<dbReference type="InterPro" id="IPR032710">
    <property type="entry name" value="NTF2-like_dom_sf"/>
</dbReference>
<evidence type="ECO:0000259" key="1">
    <source>
        <dbReference type="PROSITE" id="PS50177"/>
    </source>
</evidence>
<evidence type="ECO:0000313" key="2">
    <source>
        <dbReference type="EMBL" id="KAL0265682.1"/>
    </source>
</evidence>
<dbReference type="InterPro" id="IPR002075">
    <property type="entry name" value="NTF2_dom"/>
</dbReference>
<feature type="domain" description="NTF2" evidence="1">
    <location>
        <begin position="8"/>
        <end position="121"/>
    </location>
</feature>
<name>A0AAW2H7C1_9NEOP</name>
<gene>
    <name evidence="2" type="ORF">PYX00_011396</name>
</gene>
<sequence length="467" mass="52722">MVESINEEGARFVKDYYKTVTRTPKLLQRFYAANAQISISHESEEPKVYTENHVSVVQDKHRKKIDKVLISALDCQKIGELLFVAVVGEFVYSNSTIVRYTQQFVVERGEKHRIVNDNCRLLDEEVVFESKKLRKDAQGHENRIGSKRGTNLGNRDQGEQVLCGVCQRRGPPENQRQRDSEELRLRGRCTMKEVEFESDSLDGYEDFLERNPANYDYELALALSKSASGDADSHVLPPGEVQRLVDKYVEDFIAANCPSQDGETLVLFYRRPPCCEESRGTPFGDMIGGLHSMDGSVCYEYLCGFCTRTEFFVEGVTEKCSLRHVDSDTPLESLRGKAADVLHHYVAICEETDRKAANNAYALSMKAGVYDAMDAIDRLQREVVSACNTQDLCRMKALLRVHGLAIQAARDTGCRVAPYGVCRTCSFFCTQDGNCEHPLHDGYARLRKAVERLRKMLGSPAPAKQHK</sequence>
<comment type="caution">
    <text evidence="2">The sequence shown here is derived from an EMBL/GenBank/DDBJ whole genome shotgun (WGS) entry which is preliminary data.</text>
</comment>